<protein>
    <submittedName>
        <fullName evidence="1">Uncharacterized protein</fullName>
    </submittedName>
</protein>
<dbReference type="AlphaFoldDB" id="M1Y5Z6"/>
<dbReference type="KEGG" id="nmo:Nmlp_3878"/>
<gene>
    <name evidence="1" type="ordered locus">Nmlp_3878</name>
</gene>
<proteinExistence type="predicted"/>
<dbReference type="Pfam" id="PF23421">
    <property type="entry name" value="DUF7109"/>
    <property type="match status" value="1"/>
</dbReference>
<keyword evidence="2" id="KW-1185">Reference proteome</keyword>
<sequence>MFTPDEVAGVVDLFGALSRPELETALSELAYRRGAEPPESDVDAALAAFALVGVDRGDGRLLVPGPTAFPELPDGAEDLPHILETDGRTLDREPAAAAALARFREAAVQAARCEDEARAAELVDVSYDLEAWGAHDLSGLRARLDAVGEGTNY</sequence>
<organism evidence="1 2">
    <name type="scientific">Natronomonas moolapensis (strain DSM 18674 / CECT 7526 / JCM 14361 / 8.8.11)</name>
    <dbReference type="NCBI Taxonomy" id="268739"/>
    <lineage>
        <taxon>Archaea</taxon>
        <taxon>Methanobacteriati</taxon>
        <taxon>Methanobacteriota</taxon>
        <taxon>Stenosarchaea group</taxon>
        <taxon>Halobacteria</taxon>
        <taxon>Halobacteriales</taxon>
        <taxon>Natronomonadaceae</taxon>
        <taxon>Natronomonas</taxon>
    </lineage>
</organism>
<dbReference type="InterPro" id="IPR055533">
    <property type="entry name" value="DUF7109"/>
</dbReference>
<evidence type="ECO:0000313" key="2">
    <source>
        <dbReference type="Proteomes" id="UP000011867"/>
    </source>
</evidence>
<dbReference type="EMBL" id="HF582854">
    <property type="protein sequence ID" value="CCQ37990.1"/>
    <property type="molecule type" value="Genomic_DNA"/>
</dbReference>
<dbReference type="eggNOG" id="arCOG04675">
    <property type="taxonomic scope" value="Archaea"/>
</dbReference>
<dbReference type="Proteomes" id="UP000011867">
    <property type="component" value="Chromosome"/>
</dbReference>
<reference evidence="1 2" key="1">
    <citation type="journal article" date="2013" name="Genome Announc.">
        <title>Genome of the haloarchaeon Natronomonas moolapensis, a neutrophilic member of a previously haloalkaliphilic genus.</title>
        <authorList>
            <person name="Dyall-Smith M.L."/>
            <person name="Pfeiffer F."/>
            <person name="Oberwinkler T."/>
            <person name="Klee K."/>
            <person name="Rampp M."/>
            <person name="Palm P."/>
            <person name="Gross K."/>
            <person name="Schuster S.C."/>
            <person name="Oesterhelt D."/>
        </authorList>
    </citation>
    <scope>NUCLEOTIDE SEQUENCE [LARGE SCALE GENOMIC DNA]</scope>
    <source>
        <strain evidence="2">DSM 18674 / JCM 14361 / 8.8.11</strain>
    </source>
</reference>
<dbReference type="STRING" id="268739.Nmlp_3878"/>
<evidence type="ECO:0000313" key="1">
    <source>
        <dbReference type="EMBL" id="CCQ37990.1"/>
    </source>
</evidence>
<dbReference type="HOGENOM" id="CLU_1691505_0_0_2"/>
<accession>M1Y5Z6</accession>
<name>M1Y5Z6_NATM8</name>